<dbReference type="PANTHER" id="PTHR14969:SF13">
    <property type="entry name" value="AT30094P"/>
    <property type="match status" value="1"/>
</dbReference>
<evidence type="ECO:0000313" key="4">
    <source>
        <dbReference type="EMBL" id="TKK87511.1"/>
    </source>
</evidence>
<dbReference type="SMART" id="SM00014">
    <property type="entry name" value="acidPPc"/>
    <property type="match status" value="1"/>
</dbReference>
<proteinExistence type="predicted"/>
<dbReference type="InterPro" id="IPR036938">
    <property type="entry name" value="PAP2/HPO_sf"/>
</dbReference>
<feature type="transmembrane region" description="Helical" evidence="2">
    <location>
        <begin position="96"/>
        <end position="114"/>
    </location>
</feature>
<feature type="region of interest" description="Disordered" evidence="1">
    <location>
        <begin position="1"/>
        <end position="23"/>
    </location>
</feature>
<feature type="domain" description="Phosphatidic acid phosphatase type 2/haloperoxidase" evidence="3">
    <location>
        <begin position="122"/>
        <end position="234"/>
    </location>
</feature>
<evidence type="ECO:0000256" key="1">
    <source>
        <dbReference type="SAM" id="MobiDB-lite"/>
    </source>
</evidence>
<name>A0A4U3MEH6_9ACTN</name>
<protein>
    <submittedName>
        <fullName evidence="4">Phosphatase PAP2 family protein</fullName>
    </submittedName>
</protein>
<organism evidence="4 5">
    <name type="scientific">Herbidospora galbida</name>
    <dbReference type="NCBI Taxonomy" id="2575442"/>
    <lineage>
        <taxon>Bacteria</taxon>
        <taxon>Bacillati</taxon>
        <taxon>Actinomycetota</taxon>
        <taxon>Actinomycetes</taxon>
        <taxon>Streptosporangiales</taxon>
        <taxon>Streptosporangiaceae</taxon>
        <taxon>Herbidospora</taxon>
    </lineage>
</organism>
<feature type="transmembrane region" description="Helical" evidence="2">
    <location>
        <begin position="160"/>
        <end position="181"/>
    </location>
</feature>
<dbReference type="AlphaFoldDB" id="A0A4U3MEH6"/>
<dbReference type="RefSeq" id="WP_137248028.1">
    <property type="nucleotide sequence ID" value="NZ_SZQA01000015.1"/>
</dbReference>
<dbReference type="EMBL" id="SZQA01000015">
    <property type="protein sequence ID" value="TKK87511.1"/>
    <property type="molecule type" value="Genomic_DNA"/>
</dbReference>
<dbReference type="SUPFAM" id="SSF48317">
    <property type="entry name" value="Acid phosphatase/Vanadium-dependent haloperoxidase"/>
    <property type="match status" value="1"/>
</dbReference>
<feature type="transmembrane region" description="Helical" evidence="2">
    <location>
        <begin position="188"/>
        <end position="207"/>
    </location>
</feature>
<feature type="transmembrane region" description="Helical" evidence="2">
    <location>
        <begin position="37"/>
        <end position="59"/>
    </location>
</feature>
<dbReference type="Gene3D" id="1.20.144.10">
    <property type="entry name" value="Phosphatidic acid phosphatase type 2/haloperoxidase"/>
    <property type="match status" value="1"/>
</dbReference>
<evidence type="ECO:0000259" key="3">
    <source>
        <dbReference type="SMART" id="SM00014"/>
    </source>
</evidence>
<feature type="transmembrane region" description="Helical" evidence="2">
    <location>
        <begin position="219"/>
        <end position="239"/>
    </location>
</feature>
<feature type="transmembrane region" description="Helical" evidence="2">
    <location>
        <begin position="121"/>
        <end position="140"/>
    </location>
</feature>
<accession>A0A4U3MEH6</accession>
<gene>
    <name evidence="4" type="ORF">FDA94_16925</name>
</gene>
<dbReference type="PANTHER" id="PTHR14969">
    <property type="entry name" value="SPHINGOSINE-1-PHOSPHATE PHOSPHOHYDROLASE"/>
    <property type="match status" value="1"/>
</dbReference>
<feature type="compositionally biased region" description="Polar residues" evidence="1">
    <location>
        <begin position="1"/>
        <end position="13"/>
    </location>
</feature>
<reference evidence="4 5" key="1">
    <citation type="submission" date="2019-04" db="EMBL/GenBank/DDBJ databases">
        <title>Herbidospora sp. NEAU-GS14.nov., a novel actinomycete isolated from soil.</title>
        <authorList>
            <person name="Han L."/>
        </authorList>
    </citation>
    <scope>NUCLEOTIDE SEQUENCE [LARGE SCALE GENOMIC DNA]</scope>
    <source>
        <strain evidence="4 5">NEAU-GS14</strain>
    </source>
</reference>
<comment type="caution">
    <text evidence="4">The sequence shown here is derived from an EMBL/GenBank/DDBJ whole genome shotgun (WGS) entry which is preliminary data.</text>
</comment>
<dbReference type="Pfam" id="PF01569">
    <property type="entry name" value="PAP2"/>
    <property type="match status" value="1"/>
</dbReference>
<keyword evidence="2" id="KW-1133">Transmembrane helix</keyword>
<sequence>MNQIGAPMVTTSPPKSPERAHERPWRRVDLKEVGRRVLLPLFALLIATLGTGLLLVRVLGDSWLIARDEEVSREVAGERSPFWNGVTDVVSSFSDTPVIVVATAIFAIGFRIAYKRWRESVFLIFAVWSQSLIFLASTVVSQRPRPEVAHLDPAPPTSSWPSGHTSAGVAFYFGVAAVLTLHMHRHAILRWLLLAIGLAIPLAIAGSRLYRGMHHLTDVSWGFMLGAACVAILAGGALYRPALKASGRVST</sequence>
<keyword evidence="2" id="KW-0472">Membrane</keyword>
<evidence type="ECO:0000313" key="5">
    <source>
        <dbReference type="Proteomes" id="UP000308705"/>
    </source>
</evidence>
<dbReference type="CDD" id="cd03392">
    <property type="entry name" value="PAP2_like_2"/>
    <property type="match status" value="1"/>
</dbReference>
<dbReference type="OrthoDB" id="5289372at2"/>
<dbReference type="Proteomes" id="UP000308705">
    <property type="component" value="Unassembled WGS sequence"/>
</dbReference>
<keyword evidence="5" id="KW-1185">Reference proteome</keyword>
<dbReference type="InterPro" id="IPR000326">
    <property type="entry name" value="PAP2/HPO"/>
</dbReference>
<keyword evidence="2" id="KW-0812">Transmembrane</keyword>
<evidence type="ECO:0000256" key="2">
    <source>
        <dbReference type="SAM" id="Phobius"/>
    </source>
</evidence>